<proteinExistence type="predicted"/>
<accession>A0A222P5J5</accession>
<reference evidence="2" key="1">
    <citation type="submission" date="2016-07" db="EMBL/GenBank/DDBJ databases">
        <authorList>
            <person name="Florea S."/>
            <person name="Webb J.S."/>
            <person name="Jaromczyk J."/>
            <person name="Schardl C.L."/>
        </authorList>
    </citation>
    <scope>NUCLEOTIDE SEQUENCE [LARGE SCALE GENOMIC DNA]</scope>
    <source>
        <strain evidence="2">CDC-D5610</strain>
    </source>
</reference>
<dbReference type="Proteomes" id="UP000201728">
    <property type="component" value="Chromosome"/>
</dbReference>
<dbReference type="RefSeq" id="WP_094091872.1">
    <property type="nucleotide sequence ID" value="NZ_CP016397.1"/>
</dbReference>
<gene>
    <name evidence="1" type="ORF">clem_12795</name>
</gene>
<dbReference type="KEGG" id="lcd:clem_12795"/>
<evidence type="ECO:0000313" key="1">
    <source>
        <dbReference type="EMBL" id="ASQ47093.1"/>
    </source>
</evidence>
<organism evidence="1 2">
    <name type="scientific">Legionella clemsonensis</name>
    <dbReference type="NCBI Taxonomy" id="1867846"/>
    <lineage>
        <taxon>Bacteria</taxon>
        <taxon>Pseudomonadati</taxon>
        <taxon>Pseudomonadota</taxon>
        <taxon>Gammaproteobacteria</taxon>
        <taxon>Legionellales</taxon>
        <taxon>Legionellaceae</taxon>
        <taxon>Legionella</taxon>
    </lineage>
</organism>
<name>A0A222P5J5_9GAMM</name>
<keyword evidence="2" id="KW-1185">Reference proteome</keyword>
<dbReference type="EMBL" id="CP016397">
    <property type="protein sequence ID" value="ASQ47093.1"/>
    <property type="molecule type" value="Genomic_DNA"/>
</dbReference>
<dbReference type="AlphaFoldDB" id="A0A222P5J5"/>
<sequence length="118" mass="12866">MEEEQYKQMWYTFRSFQIALAKGVELNDSDFSNNITSNRRIATHMTYNVAATGNNATAIGVEAVSSSSATLFNSALNVTANDTSGIDFLRSENSMIQDCSFFILALDGSCSVVGKVEN</sequence>
<evidence type="ECO:0000313" key="2">
    <source>
        <dbReference type="Proteomes" id="UP000201728"/>
    </source>
</evidence>
<protein>
    <submittedName>
        <fullName evidence="1">Uncharacterized protein</fullName>
    </submittedName>
</protein>